<proteinExistence type="predicted"/>
<evidence type="ECO:0000313" key="2">
    <source>
        <dbReference type="Proteomes" id="UP000179769"/>
    </source>
</evidence>
<comment type="caution">
    <text evidence="1">The sequence shown here is derived from an EMBL/GenBank/DDBJ whole genome shotgun (WGS) entry which is preliminary data.</text>
</comment>
<name>A0A1S1PGA0_9ACTN</name>
<evidence type="ECO:0000313" key="1">
    <source>
        <dbReference type="EMBL" id="OHV20227.1"/>
    </source>
</evidence>
<organism evidence="1 2">
    <name type="scientific">Parafrankia soli</name>
    <dbReference type="NCBI Taxonomy" id="2599596"/>
    <lineage>
        <taxon>Bacteria</taxon>
        <taxon>Bacillati</taxon>
        <taxon>Actinomycetota</taxon>
        <taxon>Actinomycetes</taxon>
        <taxon>Frankiales</taxon>
        <taxon>Frankiaceae</taxon>
        <taxon>Parafrankia</taxon>
    </lineage>
</organism>
<dbReference type="EMBL" id="MAXA01000268">
    <property type="protein sequence ID" value="OHV20227.1"/>
    <property type="molecule type" value="Genomic_DNA"/>
</dbReference>
<protein>
    <submittedName>
        <fullName evidence="1">Uncharacterized protein</fullName>
    </submittedName>
</protein>
<gene>
    <name evidence="1" type="ORF">BBK14_08260</name>
</gene>
<reference evidence="2" key="1">
    <citation type="submission" date="2016-07" db="EMBL/GenBank/DDBJ databases">
        <title>Frankia sp. NRRL B-16219 Genome sequencing.</title>
        <authorList>
            <person name="Ghodhbane-Gtari F."/>
            <person name="Swanson E."/>
            <person name="Gueddou A."/>
            <person name="Louati M."/>
            <person name="Nouioui I."/>
            <person name="Hezbri K."/>
            <person name="Abebe-Akele F."/>
            <person name="Simpson S."/>
            <person name="Morris K."/>
            <person name="Thomas K."/>
            <person name="Gtari M."/>
            <person name="Tisa L.S."/>
        </authorList>
    </citation>
    <scope>NUCLEOTIDE SEQUENCE [LARGE SCALE GENOMIC DNA]</scope>
    <source>
        <strain evidence="2">NRRL B-16219</strain>
    </source>
</reference>
<dbReference type="Proteomes" id="UP000179769">
    <property type="component" value="Unassembled WGS sequence"/>
</dbReference>
<keyword evidence="2" id="KW-1185">Reference proteome</keyword>
<accession>A0A1S1PGA0</accession>
<dbReference type="AlphaFoldDB" id="A0A1S1PGA0"/>
<sequence length="61" mass="6623">MRALSASSISLFTCILESADEQNSKTRAVEFLMAREISASQSDPGGTSRGAYQVVIVWRAK</sequence>